<reference evidence="4 5" key="1">
    <citation type="submission" date="2024-02" db="EMBL/GenBank/DDBJ databases">
        <authorList>
            <person name="Chen Y."/>
            <person name="Shah S."/>
            <person name="Dougan E. K."/>
            <person name="Thang M."/>
            <person name="Chan C."/>
        </authorList>
    </citation>
    <scope>NUCLEOTIDE SEQUENCE [LARGE SCALE GENOMIC DNA]</scope>
</reference>
<dbReference type="EMBL" id="CAXAMM010005958">
    <property type="protein sequence ID" value="CAK9009270.1"/>
    <property type="molecule type" value="Genomic_DNA"/>
</dbReference>
<accession>A0ABP0J4F9</accession>
<name>A0ABP0J4F9_9DINO</name>
<feature type="coiled-coil region" evidence="1">
    <location>
        <begin position="898"/>
        <end position="936"/>
    </location>
</feature>
<feature type="coiled-coil region" evidence="1">
    <location>
        <begin position="754"/>
        <end position="848"/>
    </location>
</feature>
<evidence type="ECO:0000256" key="2">
    <source>
        <dbReference type="SAM" id="MobiDB-lite"/>
    </source>
</evidence>
<dbReference type="Pfam" id="PF07727">
    <property type="entry name" value="RVT_2"/>
    <property type="match status" value="1"/>
</dbReference>
<comment type="caution">
    <text evidence="4">The sequence shown here is derived from an EMBL/GenBank/DDBJ whole genome shotgun (WGS) entry which is preliminary data.</text>
</comment>
<proteinExistence type="predicted"/>
<evidence type="ECO:0000259" key="3">
    <source>
        <dbReference type="Pfam" id="PF07727"/>
    </source>
</evidence>
<organism evidence="4 5">
    <name type="scientific">Durusdinium trenchii</name>
    <dbReference type="NCBI Taxonomy" id="1381693"/>
    <lineage>
        <taxon>Eukaryota</taxon>
        <taxon>Sar</taxon>
        <taxon>Alveolata</taxon>
        <taxon>Dinophyceae</taxon>
        <taxon>Suessiales</taxon>
        <taxon>Symbiodiniaceae</taxon>
        <taxon>Durusdinium</taxon>
    </lineage>
</organism>
<dbReference type="InterPro" id="IPR013103">
    <property type="entry name" value="RVT_2"/>
</dbReference>
<evidence type="ECO:0000313" key="5">
    <source>
        <dbReference type="Proteomes" id="UP001642464"/>
    </source>
</evidence>
<gene>
    <name evidence="4" type="ORF">SCF082_LOCUS10226</name>
</gene>
<protein>
    <submittedName>
        <fullName evidence="4">Retrovirus-related Pol polyprotein from transposon TNT 1-94</fullName>
    </submittedName>
</protein>
<keyword evidence="1" id="KW-0175">Coiled coil</keyword>
<evidence type="ECO:0000313" key="4">
    <source>
        <dbReference type="EMBL" id="CAK9009270.1"/>
    </source>
</evidence>
<sequence>MLPGDFIEQQQIKLQLGSLSLYDAYGIDQRGRKPVVVEVCSPPRLTAFGRNKGLIAGVALDLRTCDHEGNPWDLTQASRRQAAHLLVDELQPELLVGCPPLESEICRYMGQRAEAGGGKGASGILLWVYRKQMSRKKYFLHEHPFLATSWIEDPMKQLEELDTVYKVRGDMCQFGMQAEDEHGAGAVKKPSGFMTNSECIAEQLNVLCKNVNNELKIWKRVDFNTDQLQSLKKGGPAWKQVVRRVTMDLNTNEVLQDLQDFQQATRSQLHQKLSAQPRDIVTIFYYKDDNSQWHRHVQLIGGKTKQAEIFPDGLLQRILKGLKQQMQKKSPLSSLEFGPVNELGLVIQEVRHSGVEAIFAATPPLESIRVLLSLQRSGKKGYKVMFTDIRRAHWTAKIERTVYVRLPPEAAEEGYCGRLNKAMYGCRDAARQWEIEITDFFTSQGFTPGLGSPVLYFHSVRDIKISDHGDDITSLGRKDDLLWLKKQLLTRYEIKDGGMLGPDEGDVQDAMTLNRLVHYGPHETTIEADPRHVQILVKELNLTESKNDDPPPSPPSTARPDEGDAVGAAVPVYAPESVMVNAVALLNPPAPWNAIAECRQQAERLAELESQVLEECRQRQERLWRSELQEQLHERDQHWQQQQKELEGQLAFLERRLIESKVSSQEAEMQQQQDARLRYQVVQERCNTLATTMAEEQAAYNVKHLQLEQDVSKLHGELLASQKEMEVMRLEERTLATCAQEEFQAEAACNAFSLRRAEAQARQAEEETSRAEEAFSGLQMQLQATRKDFQVEHLQVEERLQQAEHSQQMARRLSVGEEELAARAQRDLEESRAEAIETKAETEDLRATVMALTAELQVAHQKAVWEEDQRQVLHRTLKDAYLKQEAFLDEVHAAQTFAAEATQRAEETQRERHRDLREFQRILRQHQDRLELEQRKEVWEELQTLGTRKLCWKWH</sequence>
<feature type="region of interest" description="Disordered" evidence="2">
    <location>
        <begin position="541"/>
        <end position="564"/>
    </location>
</feature>
<feature type="domain" description="Reverse transcriptase Ty1/copia-type" evidence="3">
    <location>
        <begin position="357"/>
        <end position="498"/>
    </location>
</feature>
<dbReference type="Proteomes" id="UP001642464">
    <property type="component" value="Unassembled WGS sequence"/>
</dbReference>
<keyword evidence="5" id="KW-1185">Reference proteome</keyword>
<feature type="coiled-coil region" evidence="1">
    <location>
        <begin position="599"/>
        <end position="675"/>
    </location>
</feature>
<evidence type="ECO:0000256" key="1">
    <source>
        <dbReference type="SAM" id="Coils"/>
    </source>
</evidence>